<evidence type="ECO:0000256" key="8">
    <source>
        <dbReference type="ARBA" id="ARBA00022843"/>
    </source>
</evidence>
<feature type="region of interest" description="Disordered" evidence="12">
    <location>
        <begin position="645"/>
        <end position="664"/>
    </location>
</feature>
<dbReference type="SUPFAM" id="SSF47769">
    <property type="entry name" value="SAM/Pointed domain"/>
    <property type="match status" value="1"/>
</dbReference>
<evidence type="ECO:0000256" key="4">
    <source>
        <dbReference type="ARBA" id="ARBA00022553"/>
    </source>
</evidence>
<evidence type="ECO:0000256" key="6">
    <source>
        <dbReference type="ARBA" id="ARBA00022771"/>
    </source>
</evidence>
<evidence type="ECO:0000256" key="3">
    <source>
        <dbReference type="ARBA" id="ARBA00022499"/>
    </source>
</evidence>
<feature type="compositionally biased region" description="Basic and acidic residues" evidence="12">
    <location>
        <begin position="250"/>
        <end position="260"/>
    </location>
</feature>
<dbReference type="InterPro" id="IPR016024">
    <property type="entry name" value="ARM-type_fold"/>
</dbReference>
<dbReference type="GO" id="GO:0003677">
    <property type="term" value="F:DNA binding"/>
    <property type="evidence" value="ECO:0007669"/>
    <property type="project" value="InterPro"/>
</dbReference>
<evidence type="ECO:0000256" key="9">
    <source>
        <dbReference type="ARBA" id="ARBA00022853"/>
    </source>
</evidence>
<feature type="compositionally biased region" description="Polar residues" evidence="12">
    <location>
        <begin position="290"/>
        <end position="301"/>
    </location>
</feature>
<dbReference type="Pfam" id="PF00628">
    <property type="entry name" value="PHD"/>
    <property type="match status" value="1"/>
</dbReference>
<dbReference type="GO" id="GO:0008270">
    <property type="term" value="F:zinc ion binding"/>
    <property type="evidence" value="ECO:0007669"/>
    <property type="project" value="UniProtKB-KW"/>
</dbReference>
<dbReference type="InterPro" id="IPR001965">
    <property type="entry name" value="Znf_PHD"/>
</dbReference>
<evidence type="ECO:0000256" key="7">
    <source>
        <dbReference type="ARBA" id="ARBA00022833"/>
    </source>
</evidence>
<evidence type="ECO:0000313" key="15">
    <source>
        <dbReference type="EMBL" id="JAC13599.1"/>
    </source>
</evidence>
<keyword evidence="3" id="KW-1017">Isopeptide bond</keyword>
<keyword evidence="9" id="KW-0156">Chromatin regulator</keyword>
<dbReference type="PROSITE" id="PS52014">
    <property type="entry name" value="SAMD1_WH"/>
    <property type="match status" value="1"/>
</dbReference>
<keyword evidence="6 11" id="KW-0863">Zinc-finger</keyword>
<evidence type="ECO:0000259" key="13">
    <source>
        <dbReference type="PROSITE" id="PS50016"/>
    </source>
</evidence>
<dbReference type="Gene3D" id="1.10.150.50">
    <property type="entry name" value="Transcription Factor, Ets-1"/>
    <property type="match status" value="1"/>
</dbReference>
<feature type="region of interest" description="Disordered" evidence="12">
    <location>
        <begin position="593"/>
        <end position="632"/>
    </location>
</feature>
<dbReference type="SMART" id="SM00249">
    <property type="entry name" value="PHD"/>
    <property type="match status" value="2"/>
</dbReference>
<evidence type="ECO:0000256" key="5">
    <source>
        <dbReference type="ARBA" id="ARBA00022723"/>
    </source>
</evidence>
<evidence type="ECO:0000259" key="14">
    <source>
        <dbReference type="PROSITE" id="PS52014"/>
    </source>
</evidence>
<dbReference type="InterPro" id="IPR019787">
    <property type="entry name" value="Znf_PHD-finger"/>
</dbReference>
<evidence type="ECO:0000256" key="12">
    <source>
        <dbReference type="SAM" id="MobiDB-lite"/>
    </source>
</evidence>
<sequence>EPNLTHQHELVLNAIDVISYRKNRPNIARIYRHLVRFSSISSAICEKLIDELVELGRVIKVTYKGNISYRNAAKWKHMNRYKNKNDPSRRSASEKRASSLLSGTIAELVVREPTYFRTGVPCKILEDQLLIKDGRFTKESIHKLLQKELKQETLVQLDNGNYFLALNKSTSNSTASEDSDSRNVQEVGDKNNEIKEIVNDDELIEEIDDDEDDDDDGDIDDEGNEDEDDDDEDEEELEDDDDDDEEEKDDTVKERLDSRTVEISGESEDEAGANDPFQHEDKDYLPPRNLNISTRRSSSGRLSVRNKKTRYDPSEYFIPSLKRTHKVRQEKNAIGKQQEKKRSNLLTSKEFKRTLLNPIPGNSSGCALNPIKTSVSTALQKTRLPDIPMKAVQFGCSDTFGGIVCVICNDSKVPVTKSSGARCKICQRKAHTACVKNEQAVTRLQVETSSWTCASCRYIIAQPCCVCYQASSKIGPLVICGTCKLSYHRSCHQPPIPKEEALTGSWRCSNCPISKTQDCDENKDNKVSSANFFNMPKIGTITAQRISDDNKEPDGRFEEVLIDEAKEKIIISSKASFPHLRKKQVSLLQINDSSATRPQQQQPQYSTSEQLESQSQTTSPTSSPPSSQLTAEDVSFKEEIGDELHTSPAKKLKEEECSQDIPDTSSWSPADVYNYFKDKFGETVANVFLKQEIDGNSLKLLRRSDVLRGLGFKLGVGLNVLYHVKMLQLKTNDLKIIWATE</sequence>
<keyword evidence="8" id="KW-0832">Ubl conjugation</keyword>
<feature type="compositionally biased region" description="Low complexity" evidence="12">
    <location>
        <begin position="598"/>
        <end position="630"/>
    </location>
</feature>
<organism evidence="15">
    <name type="scientific">Triatoma infestans</name>
    <name type="common">Assassin bug</name>
    <dbReference type="NCBI Taxonomy" id="30076"/>
    <lineage>
        <taxon>Eukaryota</taxon>
        <taxon>Metazoa</taxon>
        <taxon>Ecdysozoa</taxon>
        <taxon>Arthropoda</taxon>
        <taxon>Hexapoda</taxon>
        <taxon>Insecta</taxon>
        <taxon>Pterygota</taxon>
        <taxon>Neoptera</taxon>
        <taxon>Paraneoptera</taxon>
        <taxon>Hemiptera</taxon>
        <taxon>Heteroptera</taxon>
        <taxon>Panheteroptera</taxon>
        <taxon>Cimicomorpha</taxon>
        <taxon>Reduviidae</taxon>
        <taxon>Triatominae</taxon>
        <taxon>Triatoma</taxon>
    </lineage>
</organism>
<dbReference type="SUPFAM" id="SSF57903">
    <property type="entry name" value="FYVE/PHD zinc finger"/>
    <property type="match status" value="2"/>
</dbReference>
<comment type="subcellular location">
    <subcellularLocation>
        <location evidence="1">Nucleus</location>
    </subcellularLocation>
</comment>
<feature type="domain" description="PHD-type" evidence="13">
    <location>
        <begin position="402"/>
        <end position="459"/>
    </location>
</feature>
<dbReference type="PANTHER" id="PTHR24102">
    <property type="entry name" value="PHD FINGER PROTEIN"/>
    <property type="match status" value="1"/>
</dbReference>
<evidence type="ECO:0000256" key="1">
    <source>
        <dbReference type="ARBA" id="ARBA00004123"/>
    </source>
</evidence>
<evidence type="ECO:0000256" key="2">
    <source>
        <dbReference type="ARBA" id="ARBA00022491"/>
    </source>
</evidence>
<feature type="region of interest" description="Disordered" evidence="12">
    <location>
        <begin position="170"/>
        <end position="306"/>
    </location>
</feature>
<keyword evidence="2" id="KW-0678">Repressor</keyword>
<dbReference type="SUPFAM" id="SSF48371">
    <property type="entry name" value="ARM repeat"/>
    <property type="match status" value="1"/>
</dbReference>
<dbReference type="Gene3D" id="3.30.40.10">
    <property type="entry name" value="Zinc/RING finger domain, C3HC4 (zinc finger)"/>
    <property type="match status" value="1"/>
</dbReference>
<evidence type="ECO:0000256" key="10">
    <source>
        <dbReference type="ARBA" id="ARBA00023242"/>
    </source>
</evidence>
<feature type="non-terminal residue" evidence="15">
    <location>
        <position position="1"/>
    </location>
</feature>
<reference evidence="15" key="1">
    <citation type="journal article" date="2014" name="PLoS Negl. Trop. Dis.">
        <title>An updated insight into the Sialotranscriptome of Triatoma infestans: developmental stage and geographic variations.</title>
        <authorList>
            <person name="Schwarz A."/>
            <person name="Medrano-Mercado N."/>
            <person name="Schaub G.A."/>
            <person name="Struchiner C.J."/>
            <person name="Bargues M.D."/>
            <person name="Levy M.Z."/>
            <person name="Ribeiro J.M."/>
        </authorList>
    </citation>
    <scope>NUCLEOTIDE SEQUENCE</scope>
    <source>
        <strain evidence="15">Chile</strain>
        <tissue evidence="15">Salivary glands</tissue>
    </source>
</reference>
<dbReference type="GO" id="GO:0006325">
    <property type="term" value="P:chromatin organization"/>
    <property type="evidence" value="ECO:0007669"/>
    <property type="project" value="UniProtKB-KW"/>
</dbReference>
<feature type="domain" description="SAMD1-like winged helix (WH)" evidence="14">
    <location>
        <begin position="1"/>
        <end position="75"/>
    </location>
</feature>
<dbReference type="InterPro" id="IPR013761">
    <property type="entry name" value="SAM/pointed_sf"/>
</dbReference>
<evidence type="ECO:0000256" key="11">
    <source>
        <dbReference type="PROSITE-ProRule" id="PRU00146"/>
    </source>
</evidence>
<name>A0A023EYF1_TRIIF</name>
<dbReference type="InterPro" id="IPR048589">
    <property type="entry name" value="SAMD1-like_WH"/>
</dbReference>
<feature type="domain" description="PHD-type" evidence="13">
    <location>
        <begin position="461"/>
        <end position="514"/>
    </location>
</feature>
<dbReference type="EMBL" id="GBBI01005113">
    <property type="protein sequence ID" value="JAC13599.1"/>
    <property type="molecule type" value="mRNA"/>
</dbReference>
<dbReference type="CDD" id="cd15489">
    <property type="entry name" value="PHD_SF"/>
    <property type="match status" value="1"/>
</dbReference>
<dbReference type="InterPro" id="IPR011011">
    <property type="entry name" value="Znf_FYVE_PHD"/>
</dbReference>
<proteinExistence type="evidence at transcript level"/>
<feature type="compositionally biased region" description="Basic and acidic residues" evidence="12">
    <location>
        <begin position="179"/>
        <end position="198"/>
    </location>
</feature>
<dbReference type="AlphaFoldDB" id="A0A023EYF1"/>
<dbReference type="PROSITE" id="PS50016">
    <property type="entry name" value="ZF_PHD_2"/>
    <property type="match status" value="2"/>
</dbReference>
<dbReference type="InterPro" id="IPR013083">
    <property type="entry name" value="Znf_RING/FYVE/PHD"/>
</dbReference>
<keyword evidence="10" id="KW-0539">Nucleus</keyword>
<dbReference type="GO" id="GO:0005634">
    <property type="term" value="C:nucleus"/>
    <property type="evidence" value="ECO:0007669"/>
    <property type="project" value="UniProtKB-SubCell"/>
</dbReference>
<keyword evidence="5" id="KW-0479">Metal-binding</keyword>
<feature type="compositionally biased region" description="Basic and acidic residues" evidence="12">
    <location>
        <begin position="645"/>
        <end position="656"/>
    </location>
</feature>
<protein>
    <submittedName>
        <fullName evidence="15">Putative phosphopantothenoylcysteine decarboxylase subunit vhs3</fullName>
    </submittedName>
</protein>
<keyword evidence="7" id="KW-0862">Zinc</keyword>
<accession>A0A023EYF1</accession>
<dbReference type="PANTHER" id="PTHR24102:SF28">
    <property type="entry name" value="PHD-TYPE DOMAIN-CONTAINING PROTEIN"/>
    <property type="match status" value="1"/>
</dbReference>
<feature type="compositionally biased region" description="Acidic residues" evidence="12">
    <location>
        <begin position="199"/>
        <end position="249"/>
    </location>
</feature>
<keyword evidence="4" id="KW-0597">Phosphoprotein</keyword>
<dbReference type="Pfam" id="PF21524">
    <property type="entry name" value="SAMD1_WH"/>
    <property type="match status" value="1"/>
</dbReference>